<gene>
    <name evidence="1" type="ORF">SAMN05444271_11572</name>
</gene>
<dbReference type="RefSeq" id="WP_162551660.1">
    <property type="nucleotide sequence ID" value="NZ_CP024845.1"/>
</dbReference>
<dbReference type="EMBL" id="FNYR01000015">
    <property type="protein sequence ID" value="SEJ00104.1"/>
    <property type="molecule type" value="Genomic_DNA"/>
</dbReference>
<sequence>MFFRLFYEVDGIIEAVHRRDLGLQLAGSVCASVVGISQHVSLGDRLDDQYPILWMPV</sequence>
<reference evidence="1 2" key="1">
    <citation type="submission" date="2016-10" db="EMBL/GenBank/DDBJ databases">
        <authorList>
            <person name="de Groot N.N."/>
        </authorList>
    </citation>
    <scope>NUCLEOTIDE SEQUENCE [LARGE SCALE GENOMIC DNA]</scope>
    <source>
        <strain evidence="1 2">DSM 22187</strain>
    </source>
</reference>
<evidence type="ECO:0000313" key="1">
    <source>
        <dbReference type="EMBL" id="SEJ00104.1"/>
    </source>
</evidence>
<accession>A0A1H6VAV1</accession>
<keyword evidence="2" id="KW-1185">Reference proteome</keyword>
<evidence type="ECO:0000313" key="2">
    <source>
        <dbReference type="Proteomes" id="UP000198888"/>
    </source>
</evidence>
<accession>A0A2H4PZC9</accession>
<dbReference type="GeneID" id="43932729"/>
<dbReference type="KEGG" id="hae:halTADL_0676"/>
<name>A0A1H6VAV1_9EURY</name>
<protein>
    <submittedName>
        <fullName evidence="1">Uncharacterized protein</fullName>
    </submittedName>
</protein>
<dbReference type="Proteomes" id="UP000198888">
    <property type="component" value="Unassembled WGS sequence"/>
</dbReference>
<organism evidence="1 2">
    <name type="scientific">Halohasta litchfieldiae</name>
    <dbReference type="NCBI Taxonomy" id="1073996"/>
    <lineage>
        <taxon>Archaea</taxon>
        <taxon>Methanobacteriati</taxon>
        <taxon>Methanobacteriota</taxon>
        <taxon>Stenosarchaea group</taxon>
        <taxon>Halobacteria</taxon>
        <taxon>Halobacteriales</taxon>
        <taxon>Haloferacaceae</taxon>
        <taxon>Halohasta</taxon>
    </lineage>
</organism>
<proteinExistence type="predicted"/>
<dbReference type="AlphaFoldDB" id="A0A1H6VAV1"/>